<dbReference type="InterPro" id="IPR003593">
    <property type="entry name" value="AAA+_ATPase"/>
</dbReference>
<evidence type="ECO:0000256" key="3">
    <source>
        <dbReference type="ARBA" id="ARBA00022475"/>
    </source>
</evidence>
<dbReference type="Gene3D" id="1.20.1560.10">
    <property type="entry name" value="ABC transporter type 1, transmembrane domain"/>
    <property type="match status" value="1"/>
</dbReference>
<feature type="domain" description="ABC transporter" evidence="10">
    <location>
        <begin position="332"/>
        <end position="566"/>
    </location>
</feature>
<feature type="transmembrane region" description="Helical" evidence="9">
    <location>
        <begin position="49"/>
        <end position="70"/>
    </location>
</feature>
<dbReference type="Pfam" id="PF00005">
    <property type="entry name" value="ABC_tran"/>
    <property type="match status" value="1"/>
</dbReference>
<dbReference type="SUPFAM" id="SSF52540">
    <property type="entry name" value="P-loop containing nucleoside triphosphate hydrolases"/>
    <property type="match status" value="1"/>
</dbReference>
<dbReference type="Proteomes" id="UP000215545">
    <property type="component" value="Unassembled WGS sequence"/>
</dbReference>
<dbReference type="AlphaFoldDB" id="A0A1N6XNS5"/>
<evidence type="ECO:0000256" key="8">
    <source>
        <dbReference type="ARBA" id="ARBA00023136"/>
    </source>
</evidence>
<keyword evidence="2" id="KW-0813">Transport</keyword>
<dbReference type="STRING" id="1017273.SAMN05443094_1058"/>
<reference evidence="13 14" key="1">
    <citation type="submission" date="2017-01" db="EMBL/GenBank/DDBJ databases">
        <authorList>
            <person name="Mah S.A."/>
            <person name="Swanson W.J."/>
            <person name="Moy G.W."/>
            <person name="Vacquier V.D."/>
        </authorList>
    </citation>
    <scope>NUCLEOTIDE SEQUENCE [LARGE SCALE GENOMIC DNA]</scope>
    <source>
        <strain evidence="13 14">NIO-1016</strain>
    </source>
</reference>
<evidence type="ECO:0000313" key="12">
    <source>
        <dbReference type="EMBL" id="OXS77387.1"/>
    </source>
</evidence>
<dbReference type="FunFam" id="3.40.50.300:FF:000221">
    <property type="entry name" value="Multidrug ABC transporter ATP-binding protein"/>
    <property type="match status" value="1"/>
</dbReference>
<dbReference type="PROSITE" id="PS50929">
    <property type="entry name" value="ABC_TM1F"/>
    <property type="match status" value="1"/>
</dbReference>
<evidence type="ECO:0000313" key="13">
    <source>
        <dbReference type="EMBL" id="SIR03950.1"/>
    </source>
</evidence>
<dbReference type="GO" id="GO:0016887">
    <property type="term" value="F:ATP hydrolysis activity"/>
    <property type="evidence" value="ECO:0007669"/>
    <property type="project" value="InterPro"/>
</dbReference>
<feature type="domain" description="ABC transmembrane type-1" evidence="11">
    <location>
        <begin position="17"/>
        <end position="300"/>
    </location>
</feature>
<proteinExistence type="predicted"/>
<dbReference type="GO" id="GO:0005886">
    <property type="term" value="C:plasma membrane"/>
    <property type="evidence" value="ECO:0007669"/>
    <property type="project" value="UniProtKB-SubCell"/>
</dbReference>
<keyword evidence="5" id="KW-0547">Nucleotide-binding</keyword>
<dbReference type="SMART" id="SM00382">
    <property type="entry name" value="AAA"/>
    <property type="match status" value="1"/>
</dbReference>
<keyword evidence="15" id="KW-1185">Reference proteome</keyword>
<evidence type="ECO:0000259" key="11">
    <source>
        <dbReference type="PROSITE" id="PS50929"/>
    </source>
</evidence>
<dbReference type="InterPro" id="IPR014216">
    <property type="entry name" value="ABC_transptr_CydD"/>
</dbReference>
<dbReference type="InterPro" id="IPR003439">
    <property type="entry name" value="ABC_transporter-like_ATP-bd"/>
</dbReference>
<feature type="transmembrane region" description="Helical" evidence="9">
    <location>
        <begin position="158"/>
        <end position="176"/>
    </location>
</feature>
<evidence type="ECO:0000256" key="1">
    <source>
        <dbReference type="ARBA" id="ARBA00004651"/>
    </source>
</evidence>
<dbReference type="GO" id="GO:0140359">
    <property type="term" value="F:ABC-type transporter activity"/>
    <property type="evidence" value="ECO:0007669"/>
    <property type="project" value="InterPro"/>
</dbReference>
<evidence type="ECO:0000256" key="7">
    <source>
        <dbReference type="ARBA" id="ARBA00022989"/>
    </source>
</evidence>
<evidence type="ECO:0000256" key="4">
    <source>
        <dbReference type="ARBA" id="ARBA00022692"/>
    </source>
</evidence>
<dbReference type="InterPro" id="IPR027417">
    <property type="entry name" value="P-loop_NTPase"/>
</dbReference>
<dbReference type="InterPro" id="IPR017871">
    <property type="entry name" value="ABC_transporter-like_CS"/>
</dbReference>
<evidence type="ECO:0000256" key="5">
    <source>
        <dbReference type="ARBA" id="ARBA00022741"/>
    </source>
</evidence>
<dbReference type="EMBL" id="FTLX01000005">
    <property type="protein sequence ID" value="SIR03950.1"/>
    <property type="molecule type" value="Genomic_DNA"/>
</dbReference>
<dbReference type="InterPro" id="IPR039421">
    <property type="entry name" value="Type_1_exporter"/>
</dbReference>
<evidence type="ECO:0000313" key="14">
    <source>
        <dbReference type="Proteomes" id="UP000186385"/>
    </source>
</evidence>
<dbReference type="SUPFAM" id="SSF90123">
    <property type="entry name" value="ABC transporter transmembrane region"/>
    <property type="match status" value="1"/>
</dbReference>
<dbReference type="CDD" id="cd18584">
    <property type="entry name" value="ABC_6TM_AarD_CydD"/>
    <property type="match status" value="1"/>
</dbReference>
<evidence type="ECO:0000313" key="15">
    <source>
        <dbReference type="Proteomes" id="UP000215545"/>
    </source>
</evidence>
<keyword evidence="8 9" id="KW-0472">Membrane</keyword>
<feature type="transmembrane region" description="Helical" evidence="9">
    <location>
        <begin position="236"/>
        <end position="257"/>
    </location>
</feature>
<dbReference type="PANTHER" id="PTHR24221">
    <property type="entry name" value="ATP-BINDING CASSETTE SUB-FAMILY B"/>
    <property type="match status" value="1"/>
</dbReference>
<evidence type="ECO:0000256" key="9">
    <source>
        <dbReference type="SAM" id="Phobius"/>
    </source>
</evidence>
<evidence type="ECO:0000259" key="10">
    <source>
        <dbReference type="PROSITE" id="PS50893"/>
    </source>
</evidence>
<evidence type="ECO:0000256" key="6">
    <source>
        <dbReference type="ARBA" id="ARBA00022840"/>
    </source>
</evidence>
<feature type="transmembrane region" description="Helical" evidence="9">
    <location>
        <begin position="263"/>
        <end position="281"/>
    </location>
</feature>
<dbReference type="PROSITE" id="PS00211">
    <property type="entry name" value="ABC_TRANSPORTER_1"/>
    <property type="match status" value="1"/>
</dbReference>
<name>A0A1N6XNS5_9BACI</name>
<comment type="subcellular location">
    <subcellularLocation>
        <location evidence="1">Cell membrane</location>
        <topology evidence="1">Multi-pass membrane protein</topology>
    </subcellularLocation>
</comment>
<dbReference type="PANTHER" id="PTHR24221:SF590">
    <property type="entry name" value="COMPONENT LINKED WITH THE ASSEMBLY OF CYTOCHROME' TRANSPORT TRANSMEMBRANE ATP-BINDING PROTEIN ABC TRANSPORTER CYDD-RELATED"/>
    <property type="match status" value="1"/>
</dbReference>
<reference evidence="12" key="3">
    <citation type="submission" date="2017-03" db="EMBL/GenBank/DDBJ databases">
        <authorList>
            <person name="Dastager S.G."/>
            <person name="Neurgaonkar P.S."/>
            <person name="Dharne M.S."/>
        </authorList>
    </citation>
    <scope>NUCLEOTIDE SEQUENCE</scope>
    <source>
        <strain evidence="12">DSM 25145</strain>
    </source>
</reference>
<sequence length="570" mass="62313">MKELQNWAFAQKGIIGALVGLSVLLGTVITGQAYFLVHAVDAVFLQEKAFQAIIPLLGFLLGTMAVRVFITYMNARLGVKLAAIVKRHVRTLLLHKWTSNPIQTAIQGQSGGKVTVMMEAVDSIDSYYREYMPQVIKASIVPLIVLAAVSYTHIWSGVIMMITAPFIPLFYIIIGIKTQKKSEEQLGQLAAFSGQFLDTLQGLQTLKLFGRSARQREEIQRSSLGFREATMDILKIAFTSTLMLEFISTLSIGLIALEIGLRLVVFDSISFVSAFFVLVLAPEYYTALKELGAAFHTGRGSLGASEKIKEELQTDDHAVQWGIKEVTAQPSLALENVEFRYGDGFAVKTVNFRIEPGARVAIVGATGSGKTTLLNIVAGLFDPLAGEVLVDGQPRHQFSEASWFEQISYISQVPYLFSGTIEENILLGAVGQPTREEVEEAVRKAGLKEMIGELKQGLDTSVGEAGRGLSGGEKQRVALARAFLKKPSLVLFDEPTTGLDLKTEQILQRSIDELAETATVITVAHRLHTIQQADVIFLMKRGEVEAAGTHTELLDTSETYRLMVQGGGAQ</sequence>
<dbReference type="GO" id="GO:0042883">
    <property type="term" value="P:cysteine transport"/>
    <property type="evidence" value="ECO:0007669"/>
    <property type="project" value="InterPro"/>
</dbReference>
<dbReference type="InterPro" id="IPR011527">
    <property type="entry name" value="ABC1_TM_dom"/>
</dbReference>
<keyword evidence="4 9" id="KW-0812">Transmembrane</keyword>
<dbReference type="OrthoDB" id="9806127at2"/>
<evidence type="ECO:0000256" key="2">
    <source>
        <dbReference type="ARBA" id="ARBA00022448"/>
    </source>
</evidence>
<accession>A0A1N6XNS5</accession>
<dbReference type="Proteomes" id="UP000186385">
    <property type="component" value="Unassembled WGS sequence"/>
</dbReference>
<reference evidence="15" key="2">
    <citation type="submission" date="2017-03" db="EMBL/GenBank/DDBJ databases">
        <title>Bacillus sp. V-88(T) DSM27956, whole genome shotgun sequencing project.</title>
        <authorList>
            <person name="Dastager S.G."/>
            <person name="Neurgaonkar P.S."/>
            <person name="Dharne M.S."/>
        </authorList>
    </citation>
    <scope>NUCLEOTIDE SEQUENCE [LARGE SCALE GENOMIC DNA]</scope>
    <source>
        <strain evidence="15">DSM 25145</strain>
    </source>
</reference>
<keyword evidence="7 9" id="KW-1133">Transmembrane helix</keyword>
<dbReference type="PROSITE" id="PS50893">
    <property type="entry name" value="ABC_TRANSPORTER_2"/>
    <property type="match status" value="1"/>
</dbReference>
<dbReference type="InterPro" id="IPR036640">
    <property type="entry name" value="ABC1_TM_sf"/>
</dbReference>
<organism evidence="13 14">
    <name type="scientific">Domibacillus enclensis</name>
    <dbReference type="NCBI Taxonomy" id="1017273"/>
    <lineage>
        <taxon>Bacteria</taxon>
        <taxon>Bacillati</taxon>
        <taxon>Bacillota</taxon>
        <taxon>Bacilli</taxon>
        <taxon>Bacillales</taxon>
        <taxon>Bacillaceae</taxon>
        <taxon>Domibacillus</taxon>
    </lineage>
</organism>
<keyword evidence="3" id="KW-1003">Cell membrane</keyword>
<dbReference type="GO" id="GO:0005524">
    <property type="term" value="F:ATP binding"/>
    <property type="evidence" value="ECO:0007669"/>
    <property type="project" value="UniProtKB-KW"/>
</dbReference>
<dbReference type="NCBIfam" id="TIGR02857">
    <property type="entry name" value="CydD"/>
    <property type="match status" value="1"/>
</dbReference>
<gene>
    <name evidence="12" type="ORF">B1B05_11120</name>
    <name evidence="13" type="ORF">SAMN05443094_1058</name>
</gene>
<dbReference type="EMBL" id="MWSK01000005">
    <property type="protein sequence ID" value="OXS77387.1"/>
    <property type="molecule type" value="Genomic_DNA"/>
</dbReference>
<feature type="transmembrane region" description="Helical" evidence="9">
    <location>
        <begin position="12"/>
        <end position="37"/>
    </location>
</feature>
<keyword evidence="6 13" id="KW-0067">ATP-binding</keyword>
<dbReference type="Pfam" id="PF00664">
    <property type="entry name" value="ABC_membrane"/>
    <property type="match status" value="1"/>
</dbReference>
<dbReference type="RefSeq" id="WP_045849182.1">
    <property type="nucleotide sequence ID" value="NZ_FTLX01000005.1"/>
</dbReference>
<protein>
    <submittedName>
        <fullName evidence="13">ATP-binding cassette, subfamily C, CydD</fullName>
    </submittedName>
    <submittedName>
        <fullName evidence="12">Thiol reductant ABC exporter subunit CydD</fullName>
    </submittedName>
</protein>
<dbReference type="Gene3D" id="3.40.50.300">
    <property type="entry name" value="P-loop containing nucleotide triphosphate hydrolases"/>
    <property type="match status" value="1"/>
</dbReference>